<dbReference type="OrthoDB" id="5427526at2759"/>
<feature type="compositionally biased region" description="Polar residues" evidence="1">
    <location>
        <begin position="136"/>
        <end position="149"/>
    </location>
</feature>
<feature type="compositionally biased region" description="Acidic residues" evidence="1">
    <location>
        <begin position="77"/>
        <end position="102"/>
    </location>
</feature>
<reference evidence="2" key="1">
    <citation type="submission" date="2021-12" db="EMBL/GenBank/DDBJ databases">
        <title>Curvularia clavata genome.</title>
        <authorList>
            <person name="Cao Y."/>
        </authorList>
    </citation>
    <scope>NUCLEOTIDE SEQUENCE</scope>
    <source>
        <strain evidence="2">Yc1106</strain>
    </source>
</reference>
<dbReference type="Proteomes" id="UP001056012">
    <property type="component" value="Chromosome 8"/>
</dbReference>
<dbReference type="VEuPathDB" id="FungiDB:yc1106_09639"/>
<proteinExistence type="predicted"/>
<evidence type="ECO:0000256" key="1">
    <source>
        <dbReference type="SAM" id="MobiDB-lite"/>
    </source>
</evidence>
<evidence type="ECO:0000313" key="2">
    <source>
        <dbReference type="EMBL" id="USP82365.1"/>
    </source>
</evidence>
<protein>
    <submittedName>
        <fullName evidence="2">Uncharacterized protein</fullName>
    </submittedName>
</protein>
<feature type="region of interest" description="Disordered" evidence="1">
    <location>
        <begin position="1"/>
        <end position="103"/>
    </location>
</feature>
<feature type="region of interest" description="Disordered" evidence="1">
    <location>
        <begin position="131"/>
        <end position="179"/>
    </location>
</feature>
<feature type="compositionally biased region" description="Polar residues" evidence="1">
    <location>
        <begin position="24"/>
        <end position="49"/>
    </location>
</feature>
<feature type="compositionally biased region" description="Basic and acidic residues" evidence="1">
    <location>
        <begin position="50"/>
        <end position="64"/>
    </location>
</feature>
<accession>A0A9Q8ZHM3</accession>
<gene>
    <name evidence="2" type="ORF">yc1106_09639</name>
</gene>
<organism evidence="2 3">
    <name type="scientific">Curvularia clavata</name>
    <dbReference type="NCBI Taxonomy" id="95742"/>
    <lineage>
        <taxon>Eukaryota</taxon>
        <taxon>Fungi</taxon>
        <taxon>Dikarya</taxon>
        <taxon>Ascomycota</taxon>
        <taxon>Pezizomycotina</taxon>
        <taxon>Dothideomycetes</taxon>
        <taxon>Pleosporomycetidae</taxon>
        <taxon>Pleosporales</taxon>
        <taxon>Pleosporineae</taxon>
        <taxon>Pleosporaceae</taxon>
        <taxon>Curvularia</taxon>
    </lineage>
</organism>
<sequence>MSSPPDTPTHRPLSSHRRHPSSLDMSHNTASRRQSFNRRSSGYSPITPRSSHDFEDSPAHHFDGGGDGNGLGNLADELGEVWDDDEEEAMDGEYGDMDESQDELAGIGTAIEHDGSYGVDSMASINGVRDSGVAMQDSSPTGLSPSSAAKSKKHNRQRSLYDGSDYGGDSDLENEGISPALESRMAAIESLARRGMEENGSPSDEVVKRVTEQLRDLGSQIAIENGSTRLKTAHDALTTHLTHQSRTLTSLAASFSGPRPIVPDLDTIEELLPIIQLTLDLLPHCSTEPLVELSHLTHTSRELLQHLANVSDTLHMSRQTTVNATRRLKVSKEQLQDWKRDNERTKEAQEYIEHGDWDRRLKEREAKRACADVLDGFEDVCGQWRKKLCDGLGAASG</sequence>
<dbReference type="AlphaFoldDB" id="A0A9Q8ZHM3"/>
<keyword evidence="3" id="KW-1185">Reference proteome</keyword>
<evidence type="ECO:0000313" key="3">
    <source>
        <dbReference type="Proteomes" id="UP001056012"/>
    </source>
</evidence>
<dbReference type="EMBL" id="CP089281">
    <property type="protein sequence ID" value="USP82365.1"/>
    <property type="molecule type" value="Genomic_DNA"/>
</dbReference>
<name>A0A9Q8ZHM3_CURCL</name>